<evidence type="ECO:0000256" key="7">
    <source>
        <dbReference type="ARBA" id="ARBA00023136"/>
    </source>
</evidence>
<evidence type="ECO:0000313" key="12">
    <source>
        <dbReference type="Proteomes" id="UP000175691"/>
    </source>
</evidence>
<accession>A0A1E7ZGN7</accession>
<keyword evidence="7 8" id="KW-0472">Membrane</keyword>
<keyword evidence="12" id="KW-1185">Reference proteome</keyword>
<evidence type="ECO:0000313" key="11">
    <source>
        <dbReference type="EMBL" id="OFC72624.1"/>
    </source>
</evidence>
<feature type="transmembrane region" description="Helical" evidence="8">
    <location>
        <begin position="321"/>
        <end position="340"/>
    </location>
</feature>
<evidence type="ECO:0000256" key="8">
    <source>
        <dbReference type="SAM" id="Phobius"/>
    </source>
</evidence>
<feature type="domain" description="MacB-like periplasmic core" evidence="10">
    <location>
        <begin position="25"/>
        <end position="234"/>
    </location>
</feature>
<dbReference type="Pfam" id="PF02687">
    <property type="entry name" value="FtsX"/>
    <property type="match status" value="1"/>
</dbReference>
<dbReference type="InterPro" id="IPR051447">
    <property type="entry name" value="Lipoprotein-release_system"/>
</dbReference>
<dbReference type="InterPro" id="IPR025857">
    <property type="entry name" value="MacB_PCD"/>
</dbReference>
<dbReference type="PANTHER" id="PTHR30489">
    <property type="entry name" value="LIPOPROTEIN-RELEASING SYSTEM TRANSMEMBRANE PROTEIN LOLE"/>
    <property type="match status" value="1"/>
</dbReference>
<dbReference type="GO" id="GO:0098797">
    <property type="term" value="C:plasma membrane protein complex"/>
    <property type="evidence" value="ECO:0007669"/>
    <property type="project" value="TreeGrafter"/>
</dbReference>
<feature type="transmembrane region" description="Helical" evidence="8">
    <location>
        <begin position="20"/>
        <end position="46"/>
    </location>
</feature>
<keyword evidence="11" id="KW-0131">Cell cycle</keyword>
<evidence type="ECO:0000256" key="3">
    <source>
        <dbReference type="ARBA" id="ARBA00022448"/>
    </source>
</evidence>
<dbReference type="InterPro" id="IPR011925">
    <property type="entry name" value="LolCE_TM"/>
</dbReference>
<reference evidence="11 12" key="1">
    <citation type="submission" date="2016-08" db="EMBL/GenBank/DDBJ databases">
        <authorList>
            <person name="Seilhamer J.J."/>
        </authorList>
    </citation>
    <scope>NUCLEOTIDE SEQUENCE [LARGE SCALE GENOMIC DNA]</scope>
    <source>
        <strain evidence="11 12">KCTC 42603</strain>
    </source>
</reference>
<comment type="subcellular location">
    <subcellularLocation>
        <location evidence="1">Cell membrane</location>
        <topology evidence="1">Multi-pass membrane protein</topology>
    </subcellularLocation>
</comment>
<dbReference type="AlphaFoldDB" id="A0A1E7ZGN7"/>
<evidence type="ECO:0000256" key="6">
    <source>
        <dbReference type="ARBA" id="ARBA00022989"/>
    </source>
</evidence>
<dbReference type="GO" id="GO:0051301">
    <property type="term" value="P:cell division"/>
    <property type="evidence" value="ECO:0007669"/>
    <property type="project" value="UniProtKB-KW"/>
</dbReference>
<feature type="transmembrane region" description="Helical" evidence="8">
    <location>
        <begin position="378"/>
        <end position="397"/>
    </location>
</feature>
<keyword evidence="5 8" id="KW-0812">Transmembrane</keyword>
<sequence length="411" mass="45623">MSLAWQLASRFRRAKQTNGYISFISFSSTLGIGLGCFVLIVLLSIMNGFERELLNRILAVIPHGELYSVNSEGIRDWKSEIALLEQDDRVESIEPYTRITGMLQHKGNLRAVELTGLDMSRASHDRWLNQVSAEDWQQFKADEDSVLIGQGLMDKLELEAGDRISVLIPTATEDLSFKAPHLMHLTVAGRLKVGGEMDNYLAMMHLATASTESGVTTGAQGLRFMLKDPYSAYETMRDIGYNFDQPVYISYWMRTQGHLYNDIQLVRVVVMIALTLVIAVACFNIVSTLVMSVREKQGAIAILRTMGAPDSLIRRTFMMQGMINGVIGIVCGTVAAVVIAPNLSAIVATIESWTGITLLSGDIYFIDFLPSELQWTDVILTVVVAFTLCLLATWYPARRAVNVDPAQALNR</sequence>
<evidence type="ECO:0000259" key="10">
    <source>
        <dbReference type="Pfam" id="PF12704"/>
    </source>
</evidence>
<feature type="transmembrane region" description="Helical" evidence="8">
    <location>
        <begin position="265"/>
        <end position="286"/>
    </location>
</feature>
<dbReference type="NCBIfam" id="NF008357">
    <property type="entry name" value="PRK11146.1"/>
    <property type="match status" value="1"/>
</dbReference>
<evidence type="ECO:0000256" key="4">
    <source>
        <dbReference type="ARBA" id="ARBA00022475"/>
    </source>
</evidence>
<dbReference type="NCBIfam" id="TIGR02212">
    <property type="entry name" value="lolCE"/>
    <property type="match status" value="1"/>
</dbReference>
<feature type="domain" description="ABC3 transporter permease C-terminal" evidence="9">
    <location>
        <begin position="271"/>
        <end position="405"/>
    </location>
</feature>
<dbReference type="Pfam" id="PF12704">
    <property type="entry name" value="MacB_PCD"/>
    <property type="match status" value="1"/>
</dbReference>
<dbReference type="OrthoDB" id="9808461at2"/>
<dbReference type="EMBL" id="MDHN01000003">
    <property type="protein sequence ID" value="OFC72624.1"/>
    <property type="molecule type" value="Genomic_DNA"/>
</dbReference>
<comment type="similarity">
    <text evidence="2">Belongs to the ABC-4 integral membrane protein family. LolC/E subfamily.</text>
</comment>
<dbReference type="InterPro" id="IPR003838">
    <property type="entry name" value="ABC3_permease_C"/>
</dbReference>
<dbReference type="RefSeq" id="WP_070123248.1">
    <property type="nucleotide sequence ID" value="NZ_MDHN01000003.1"/>
</dbReference>
<dbReference type="PANTHER" id="PTHR30489:SF0">
    <property type="entry name" value="LIPOPROTEIN-RELEASING SYSTEM TRANSMEMBRANE PROTEIN LOLE"/>
    <property type="match status" value="1"/>
</dbReference>
<organism evidence="11 12">
    <name type="scientific">Alteromonas confluentis</name>
    <dbReference type="NCBI Taxonomy" id="1656094"/>
    <lineage>
        <taxon>Bacteria</taxon>
        <taxon>Pseudomonadati</taxon>
        <taxon>Pseudomonadota</taxon>
        <taxon>Gammaproteobacteria</taxon>
        <taxon>Alteromonadales</taxon>
        <taxon>Alteromonadaceae</taxon>
        <taxon>Alteromonas/Salinimonas group</taxon>
        <taxon>Alteromonas</taxon>
    </lineage>
</organism>
<proteinExistence type="inferred from homology"/>
<evidence type="ECO:0000256" key="2">
    <source>
        <dbReference type="ARBA" id="ARBA00005236"/>
    </source>
</evidence>
<evidence type="ECO:0000256" key="1">
    <source>
        <dbReference type="ARBA" id="ARBA00004651"/>
    </source>
</evidence>
<gene>
    <name evidence="11" type="ORF">BFC18_01865</name>
</gene>
<dbReference type="GO" id="GO:0044874">
    <property type="term" value="P:lipoprotein localization to outer membrane"/>
    <property type="evidence" value="ECO:0007669"/>
    <property type="project" value="TreeGrafter"/>
</dbReference>
<keyword evidence="4" id="KW-1003">Cell membrane</keyword>
<name>A0A1E7ZGN7_9ALTE</name>
<dbReference type="STRING" id="1656094.BFC18_01865"/>
<evidence type="ECO:0000256" key="5">
    <source>
        <dbReference type="ARBA" id="ARBA00022692"/>
    </source>
</evidence>
<dbReference type="Proteomes" id="UP000175691">
    <property type="component" value="Unassembled WGS sequence"/>
</dbReference>
<comment type="caution">
    <text evidence="11">The sequence shown here is derived from an EMBL/GenBank/DDBJ whole genome shotgun (WGS) entry which is preliminary data.</text>
</comment>
<protein>
    <submittedName>
        <fullName evidence="11">Cell division protein FtsX</fullName>
    </submittedName>
</protein>
<keyword evidence="3" id="KW-0813">Transport</keyword>
<dbReference type="GO" id="GO:0042953">
    <property type="term" value="P:lipoprotein transport"/>
    <property type="evidence" value="ECO:0007669"/>
    <property type="project" value="InterPro"/>
</dbReference>
<evidence type="ECO:0000259" key="9">
    <source>
        <dbReference type="Pfam" id="PF02687"/>
    </source>
</evidence>
<keyword evidence="6 8" id="KW-1133">Transmembrane helix</keyword>
<keyword evidence="11" id="KW-0132">Cell division</keyword>